<evidence type="ECO:0000313" key="1">
    <source>
        <dbReference type="EMBL" id="CAF3505567.1"/>
    </source>
</evidence>
<protein>
    <submittedName>
        <fullName evidence="1">Uncharacterized protein</fullName>
    </submittedName>
</protein>
<evidence type="ECO:0000313" key="2">
    <source>
        <dbReference type="EMBL" id="CAF4876362.1"/>
    </source>
</evidence>
<dbReference type="Proteomes" id="UP000663838">
    <property type="component" value="Unassembled WGS sequence"/>
</dbReference>
<dbReference type="EMBL" id="CAJOBS010004202">
    <property type="protein sequence ID" value="CAF4876362.1"/>
    <property type="molecule type" value="Genomic_DNA"/>
</dbReference>
<reference evidence="1" key="1">
    <citation type="submission" date="2021-02" db="EMBL/GenBank/DDBJ databases">
        <authorList>
            <person name="Nowell W R."/>
        </authorList>
    </citation>
    <scope>NUCLEOTIDE SEQUENCE</scope>
</reference>
<evidence type="ECO:0000313" key="3">
    <source>
        <dbReference type="Proteomes" id="UP000663865"/>
    </source>
</evidence>
<gene>
    <name evidence="1" type="ORF">KIK155_LOCUS16046</name>
    <name evidence="2" type="ORF">TOA249_LOCUS28899</name>
</gene>
<proteinExistence type="predicted"/>
<dbReference type="EMBL" id="CAJNYV010002820">
    <property type="protein sequence ID" value="CAF3505567.1"/>
    <property type="molecule type" value="Genomic_DNA"/>
</dbReference>
<dbReference type="AlphaFoldDB" id="A0A818HC14"/>
<dbReference type="Proteomes" id="UP000663865">
    <property type="component" value="Unassembled WGS sequence"/>
</dbReference>
<comment type="caution">
    <text evidence="1">The sequence shown here is derived from an EMBL/GenBank/DDBJ whole genome shotgun (WGS) entry which is preliminary data.</text>
</comment>
<accession>A0A818HC14</accession>
<name>A0A818HC14_9BILA</name>
<organism evidence="1 3">
    <name type="scientific">Rotaria socialis</name>
    <dbReference type="NCBI Taxonomy" id="392032"/>
    <lineage>
        <taxon>Eukaryota</taxon>
        <taxon>Metazoa</taxon>
        <taxon>Spiralia</taxon>
        <taxon>Gnathifera</taxon>
        <taxon>Rotifera</taxon>
        <taxon>Eurotatoria</taxon>
        <taxon>Bdelloidea</taxon>
        <taxon>Philodinida</taxon>
        <taxon>Philodinidae</taxon>
        <taxon>Rotaria</taxon>
    </lineage>
</organism>
<sequence length="199" mass="22844">MTEDEAKYWASTSPITKCDTSNQFSTIKDISPDVLSPDGLYFKTNNEINTEMEDHLSLSPKQVIETQEKQMLEKDGIRQKSDVFQLNENMESDESYHEKSMSFFDRLLHQLTRPSASELDYNDDQVFSEVNHNESINNGNQSSNNISIFGTIRSFIGELNEEKDYIIGTIDEQTLVNRRQSRKAKSIISLVIKNQAPYS</sequence>